<dbReference type="Gene3D" id="3.90.1200.10">
    <property type="match status" value="1"/>
</dbReference>
<dbReference type="SUPFAM" id="SSF56112">
    <property type="entry name" value="Protein kinase-like (PK-like)"/>
    <property type="match status" value="1"/>
</dbReference>
<dbReference type="InterPro" id="IPR002575">
    <property type="entry name" value="Aminoglycoside_PTrfase"/>
</dbReference>
<accession>D5CTI2</accession>
<dbReference type="Proteomes" id="UP000001625">
    <property type="component" value="Chromosome"/>
</dbReference>
<dbReference type="EMBL" id="CP001965">
    <property type="protein sequence ID" value="ADE10288.1"/>
    <property type="molecule type" value="Genomic_DNA"/>
</dbReference>
<evidence type="ECO:0000259" key="3">
    <source>
        <dbReference type="Pfam" id="PF01636"/>
    </source>
</evidence>
<keyword evidence="5" id="KW-1185">Reference proteome</keyword>
<dbReference type="STRING" id="580332.Slit_0046"/>
<keyword evidence="1" id="KW-0547">Nucleotide-binding</keyword>
<dbReference type="OrthoDB" id="9809275at2"/>
<evidence type="ECO:0000313" key="5">
    <source>
        <dbReference type="Proteomes" id="UP000001625"/>
    </source>
</evidence>
<evidence type="ECO:0000313" key="4">
    <source>
        <dbReference type="EMBL" id="ADE10288.1"/>
    </source>
</evidence>
<evidence type="ECO:0000256" key="1">
    <source>
        <dbReference type="ARBA" id="ARBA00022741"/>
    </source>
</evidence>
<dbReference type="GO" id="GO:0005524">
    <property type="term" value="F:ATP binding"/>
    <property type="evidence" value="ECO:0007669"/>
    <property type="project" value="UniProtKB-KW"/>
</dbReference>
<dbReference type="AlphaFoldDB" id="D5CTI2"/>
<name>D5CTI2_SIDLE</name>
<dbReference type="InterPro" id="IPR011009">
    <property type="entry name" value="Kinase-like_dom_sf"/>
</dbReference>
<protein>
    <submittedName>
        <fullName evidence="4">Aminoglycoside phosphotransferase</fullName>
    </submittedName>
</protein>
<dbReference type="KEGG" id="slt:Slit_0046"/>
<gene>
    <name evidence="4" type="ordered locus">Slit_0046</name>
</gene>
<dbReference type="eggNOG" id="COG3178">
    <property type="taxonomic scope" value="Bacteria"/>
</dbReference>
<evidence type="ECO:0000256" key="2">
    <source>
        <dbReference type="ARBA" id="ARBA00022840"/>
    </source>
</evidence>
<dbReference type="PANTHER" id="PTHR33540:SF1">
    <property type="entry name" value="N-ACETYLMURAMATE_N-ACETYLGLUCOSAMINE KINASE"/>
    <property type="match status" value="1"/>
</dbReference>
<keyword evidence="2" id="KW-0067">ATP-binding</keyword>
<feature type="domain" description="Aminoglycoside phosphotransferase" evidence="3">
    <location>
        <begin position="222"/>
        <end position="262"/>
    </location>
</feature>
<dbReference type="Pfam" id="PF01636">
    <property type="entry name" value="APH"/>
    <property type="match status" value="2"/>
</dbReference>
<dbReference type="GO" id="GO:0016740">
    <property type="term" value="F:transferase activity"/>
    <property type="evidence" value="ECO:0007669"/>
    <property type="project" value="UniProtKB-KW"/>
</dbReference>
<proteinExistence type="predicted"/>
<dbReference type="RefSeq" id="WP_013028187.1">
    <property type="nucleotide sequence ID" value="NC_013959.1"/>
</dbReference>
<organism evidence="4 5">
    <name type="scientific">Sideroxydans lithotrophicus (strain ES-1)</name>
    <dbReference type="NCBI Taxonomy" id="580332"/>
    <lineage>
        <taxon>Bacteria</taxon>
        <taxon>Pseudomonadati</taxon>
        <taxon>Pseudomonadota</taxon>
        <taxon>Betaproteobacteria</taxon>
        <taxon>Nitrosomonadales</taxon>
        <taxon>Gallionellaceae</taxon>
        <taxon>Sideroxydans</taxon>
    </lineage>
</organism>
<dbReference type="PANTHER" id="PTHR33540">
    <property type="entry name" value="TRNA THREONYLCARBAMOYLADENOSINE BIOSYNTHESIS PROTEIN TSAE"/>
    <property type="match status" value="1"/>
</dbReference>
<keyword evidence="4" id="KW-0808">Transferase</keyword>
<sequence>MQRQKQLTDWLSSLYPNETFTIAPASADASFRRYFRATFADGSTKVIMDAPPQHEDCRPFLHVGKLFEEAGTHVPHVHAQDLAQGFLLLSDLGNTTYLQALAADDATRLYGAATDALIKIQLASKEKELPPYDEALLRRELNLFPEWYVARHLGVTLSDKQQAKLEEVFKRILANNLAQPCVYVHRDYHSRNLMYIESPLPNPLPQAGEGANEKGNFQSSPGILDFQDAVYGPITYDLASLFKDAYIHWEEEQIMDWLIRYWEKARKAGLPVREDFGEFYRDYEMMGVQRHIKVLGIFARLYHRDGKDGYLKDMPLVMDYLRRACERYIDLKPLLVLLMELEMHAQQTGASI</sequence>
<feature type="domain" description="Aminoglycoside phosphotransferase" evidence="3">
    <location>
        <begin position="21"/>
        <end position="195"/>
    </location>
</feature>
<dbReference type="Gene3D" id="3.30.200.20">
    <property type="entry name" value="Phosphorylase Kinase, domain 1"/>
    <property type="match status" value="1"/>
</dbReference>
<dbReference type="HOGENOM" id="CLU_021467_1_0_4"/>
<reference evidence="4 5" key="1">
    <citation type="submission" date="2010-03" db="EMBL/GenBank/DDBJ databases">
        <title>Complete sequence of Sideroxydans lithotrophicus ES-1.</title>
        <authorList>
            <consortium name="US DOE Joint Genome Institute"/>
            <person name="Lucas S."/>
            <person name="Copeland A."/>
            <person name="Lapidus A."/>
            <person name="Cheng J.-F."/>
            <person name="Bruce D."/>
            <person name="Goodwin L."/>
            <person name="Pitluck S."/>
            <person name="Munk A.C."/>
            <person name="Detter J.C."/>
            <person name="Han C."/>
            <person name="Tapia R."/>
            <person name="Larimer F."/>
            <person name="Land M."/>
            <person name="Hauser L."/>
            <person name="Kyrpides N."/>
            <person name="Ivanova N."/>
            <person name="Emerson D."/>
            <person name="Woyke T."/>
        </authorList>
    </citation>
    <scope>NUCLEOTIDE SEQUENCE [LARGE SCALE GENOMIC DNA]</scope>
    <source>
        <strain evidence="4 5">ES-1</strain>
    </source>
</reference>